<dbReference type="Pfam" id="PF05942">
    <property type="entry name" value="PaREP1"/>
    <property type="match status" value="1"/>
</dbReference>
<protein>
    <submittedName>
        <fullName evidence="1">Uncharacterized protein</fullName>
    </submittedName>
</protein>
<sequence length="156" mass="18436">MSELVYNFIRKASEEERKSEEEFLVDVLISTRKRGIEDLLQSLSQLHLELAEKIEENDLTQAGEHYWLSLSYLIKLIALKEDMEINDYHSYYAFIEYLSYKLNDSSITIDFVNAEKLHGEFHPRPQGEGFEIRKEHAISLLEKLKKIYEVYTKGQQ</sequence>
<organism evidence="1 2">
    <name type="scientific">Sulfuracidifex metallicus DSM 6482 = JCM 9184</name>
    <dbReference type="NCBI Taxonomy" id="523847"/>
    <lineage>
        <taxon>Archaea</taxon>
        <taxon>Thermoproteota</taxon>
        <taxon>Thermoprotei</taxon>
        <taxon>Sulfolobales</taxon>
        <taxon>Sulfolobaceae</taxon>
        <taxon>Sulfuracidifex</taxon>
    </lineage>
</organism>
<dbReference type="InterPro" id="IPR010268">
    <property type="entry name" value="PaREP1"/>
</dbReference>
<dbReference type="EMBL" id="WGGD01000005">
    <property type="protein sequence ID" value="MUN29369.1"/>
    <property type="molecule type" value="Genomic_DNA"/>
</dbReference>
<dbReference type="RefSeq" id="WP_156016949.1">
    <property type="nucleotide sequence ID" value="NZ_WGGD01000005.1"/>
</dbReference>
<accession>A0A6A9QMI7</accession>
<proteinExistence type="predicted"/>
<dbReference type="AlphaFoldDB" id="A0A6A9QMI7"/>
<keyword evidence="2" id="KW-1185">Reference proteome</keyword>
<evidence type="ECO:0000313" key="1">
    <source>
        <dbReference type="EMBL" id="MUN29369.1"/>
    </source>
</evidence>
<reference evidence="1 2" key="1">
    <citation type="submission" date="2019-10" db="EMBL/GenBank/DDBJ databases">
        <title>Sequencing and Assembly of Multiple Reported Metal-Biooxidizing Members of the Extremely Thermoacidophilic Archaeal Family Sulfolobaceae.</title>
        <authorList>
            <person name="Counts J.A."/>
            <person name="Kelly R.M."/>
        </authorList>
    </citation>
    <scope>NUCLEOTIDE SEQUENCE [LARGE SCALE GENOMIC DNA]</scope>
    <source>
        <strain evidence="1 2">DSM 6482</strain>
    </source>
</reference>
<name>A0A6A9QMI7_SULME</name>
<dbReference type="Gene3D" id="1.20.120.330">
    <property type="entry name" value="Nucleotidyltransferases domain 2"/>
    <property type="match status" value="1"/>
</dbReference>
<evidence type="ECO:0000313" key="2">
    <source>
        <dbReference type="Proteomes" id="UP000470772"/>
    </source>
</evidence>
<dbReference type="Proteomes" id="UP000470772">
    <property type="component" value="Unassembled WGS sequence"/>
</dbReference>
<gene>
    <name evidence="1" type="ORF">GC250_07960</name>
</gene>
<comment type="caution">
    <text evidence="1">The sequence shown here is derived from an EMBL/GenBank/DDBJ whole genome shotgun (WGS) entry which is preliminary data.</text>
</comment>